<gene>
    <name evidence="9" type="primary">mutS</name>
    <name evidence="12" type="ordered locus">Thein_1045</name>
</gene>
<dbReference type="GO" id="GO:0005829">
    <property type="term" value="C:cytosol"/>
    <property type="evidence" value="ECO:0007669"/>
    <property type="project" value="TreeGrafter"/>
</dbReference>
<dbReference type="PIRSF" id="PIRSF037677">
    <property type="entry name" value="DNA_mis_repair_Msh6"/>
    <property type="match status" value="1"/>
</dbReference>
<dbReference type="GO" id="GO:0140664">
    <property type="term" value="F:ATP-dependent DNA damage sensor activity"/>
    <property type="evidence" value="ECO:0007669"/>
    <property type="project" value="InterPro"/>
</dbReference>
<sequence length="857" mass="96395">MVHITPMFRQYLEIKEKYPDAILFFRLGDFYEMFFEDAELASRILDIALTSRDKGTKEKVPMCGVPAANAAHYINRLVSAGYKVAICEQVEDPKQAKGIVKREVIRVVTPGLNLDEETLTSKDNRFLVSLFPGKAWGMAHLDLSTGDFKVTEIHSEEEMLNELFRLEPKEILLPETLKDSALERKIRELIPHIFISYRVFINAKQRAEELIKERYQVADLTGFGLSQAPAALCAAATLLDYVIETQKEVSSHLGVPKFYYLSQFLIIDEATKRNLEILRNNLDGSLKGSLLWVLDKTLTPMGGRLLKEWLLYPLRNLESIEARLEAVAYLVDEPSKRKNLRELLARIADVERLTGRAAMGVANPRDLLALKDSLKMVPQLKELLPEKISPLLDAIKENLLVPGDLVQNLEKTIREEAPVNFKEGGVIKDGVHEELDELRRLKDDALSFLAELETRERARTGIPNLKVGYNRVFGYYIEVSKSHLSKVPDNYIRKQTLVGGERFITPELKEFEAKVLSADERIKELEQELFLEIRKNVAEKAQELKKLARALATLDVLASLAEVAVTNNYIRPKIIEEPGIQIREGRHPVVEKALPSGSFVPNSVKLDLKENVVLVITGPNMAGKSTILRQTALITLLAHVGSFVPAEEATIGLCDRIFSRIGASDQLSRGRSTFMVEMSECANILHQATSRSLVILDEIGRGTSTYDGLAIAWAVAEFLHEKKIMTLFATHYHELVELAGEYPGIKNFNVAVKTFEDQIIFLYRLLPGPASESYGVQVAALAGLPKEVIARAKDILKSLENKTSPPLKAKKEKKRQKSLFSPDDILKRQILGIDPDRLSPLEALQKLYELKALAEKH</sequence>
<evidence type="ECO:0000256" key="3">
    <source>
        <dbReference type="ARBA" id="ARBA00022741"/>
    </source>
</evidence>
<dbReference type="HOGENOM" id="CLU_002472_3_1_0"/>
<dbReference type="InterPro" id="IPR045076">
    <property type="entry name" value="MutS"/>
</dbReference>
<keyword evidence="5 9" id="KW-0067">ATP-binding</keyword>
<dbReference type="InterPro" id="IPR016151">
    <property type="entry name" value="DNA_mismatch_repair_MutS_N"/>
</dbReference>
<dbReference type="Proteomes" id="UP000006793">
    <property type="component" value="Chromosome"/>
</dbReference>
<keyword evidence="3 9" id="KW-0547">Nucleotide-binding</keyword>
<dbReference type="AlphaFoldDB" id="F8ADN1"/>
<dbReference type="InterPro" id="IPR000432">
    <property type="entry name" value="DNA_mismatch_repair_MutS_C"/>
</dbReference>
<dbReference type="PANTHER" id="PTHR11361">
    <property type="entry name" value="DNA MISMATCH REPAIR PROTEIN MUTS FAMILY MEMBER"/>
    <property type="match status" value="1"/>
</dbReference>
<feature type="domain" description="DNA mismatch repair proteins mutS family" evidence="11">
    <location>
        <begin position="692"/>
        <end position="708"/>
    </location>
</feature>
<feature type="binding site" evidence="9">
    <location>
        <begin position="618"/>
        <end position="625"/>
    </location>
    <ligand>
        <name>ATP</name>
        <dbReference type="ChEBI" id="CHEBI:30616"/>
    </ligand>
</feature>
<evidence type="ECO:0000256" key="10">
    <source>
        <dbReference type="RuleBase" id="RU003756"/>
    </source>
</evidence>
<evidence type="ECO:0000259" key="11">
    <source>
        <dbReference type="PROSITE" id="PS00486"/>
    </source>
</evidence>
<dbReference type="Gene3D" id="1.10.1420.10">
    <property type="match status" value="2"/>
</dbReference>
<accession>F8ADN1</accession>
<evidence type="ECO:0000256" key="4">
    <source>
        <dbReference type="ARBA" id="ARBA00022763"/>
    </source>
</evidence>
<dbReference type="SUPFAM" id="SSF53150">
    <property type="entry name" value="DNA repair protein MutS, domain II"/>
    <property type="match status" value="1"/>
</dbReference>
<name>F8ADN1_THEID</name>
<dbReference type="Pfam" id="PF05188">
    <property type="entry name" value="MutS_II"/>
    <property type="match status" value="1"/>
</dbReference>
<dbReference type="OrthoDB" id="9802448at2"/>
<dbReference type="Pfam" id="PF05190">
    <property type="entry name" value="MutS_IV"/>
    <property type="match status" value="1"/>
</dbReference>
<protein>
    <recommendedName>
        <fullName evidence="2 9">DNA mismatch repair protein MutS</fullName>
    </recommendedName>
</protein>
<dbReference type="InterPro" id="IPR007861">
    <property type="entry name" value="DNA_mismatch_repair_MutS_clamp"/>
</dbReference>
<dbReference type="Gene3D" id="3.30.420.110">
    <property type="entry name" value="MutS, connector domain"/>
    <property type="match status" value="1"/>
</dbReference>
<dbReference type="GO" id="GO:0006298">
    <property type="term" value="P:mismatch repair"/>
    <property type="evidence" value="ECO:0007669"/>
    <property type="project" value="UniProtKB-UniRule"/>
</dbReference>
<dbReference type="SUPFAM" id="SSF52540">
    <property type="entry name" value="P-loop containing nucleoside triphosphate hydrolases"/>
    <property type="match status" value="1"/>
</dbReference>
<dbReference type="NCBIfam" id="TIGR01070">
    <property type="entry name" value="mutS1"/>
    <property type="match status" value="1"/>
</dbReference>
<dbReference type="Gene3D" id="3.40.50.300">
    <property type="entry name" value="P-loop containing nucleotide triphosphate hydrolases"/>
    <property type="match status" value="1"/>
</dbReference>
<keyword evidence="6 9" id="KW-0238">DNA-binding</keyword>
<evidence type="ECO:0000313" key="12">
    <source>
        <dbReference type="EMBL" id="AEH44916.1"/>
    </source>
</evidence>
<dbReference type="HAMAP" id="MF_00096">
    <property type="entry name" value="MutS"/>
    <property type="match status" value="1"/>
</dbReference>
<evidence type="ECO:0000256" key="8">
    <source>
        <dbReference type="ARBA" id="ARBA00024647"/>
    </source>
</evidence>
<dbReference type="InterPro" id="IPR036187">
    <property type="entry name" value="DNA_mismatch_repair_MutS_sf"/>
</dbReference>
<proteinExistence type="inferred from homology"/>
<dbReference type="Gene3D" id="6.10.140.430">
    <property type="match status" value="1"/>
</dbReference>
<dbReference type="InterPro" id="IPR007695">
    <property type="entry name" value="DNA_mismatch_repair_MutS-lik_N"/>
</dbReference>
<dbReference type="Gene3D" id="3.40.1170.10">
    <property type="entry name" value="DNA repair protein MutS, domain I"/>
    <property type="match status" value="1"/>
</dbReference>
<dbReference type="RefSeq" id="WP_013907658.1">
    <property type="nucleotide sequence ID" value="NC_015681.1"/>
</dbReference>
<dbReference type="PROSITE" id="PS00486">
    <property type="entry name" value="DNA_MISMATCH_REPAIR_2"/>
    <property type="match status" value="1"/>
</dbReference>
<dbReference type="PANTHER" id="PTHR11361:SF34">
    <property type="entry name" value="DNA MISMATCH REPAIR PROTEIN MSH1, MITOCHONDRIAL"/>
    <property type="match status" value="1"/>
</dbReference>
<keyword evidence="4 9" id="KW-0227">DNA damage</keyword>
<dbReference type="InterPro" id="IPR027417">
    <property type="entry name" value="P-loop_NTPase"/>
</dbReference>
<evidence type="ECO:0000313" key="13">
    <source>
        <dbReference type="Proteomes" id="UP000006793"/>
    </source>
</evidence>
<evidence type="ECO:0000256" key="7">
    <source>
        <dbReference type="ARBA" id="ARBA00023204"/>
    </source>
</evidence>
<dbReference type="FunFam" id="3.40.1170.10:FF:000001">
    <property type="entry name" value="DNA mismatch repair protein MutS"/>
    <property type="match status" value="1"/>
</dbReference>
<dbReference type="InterPro" id="IPR017261">
    <property type="entry name" value="DNA_mismatch_repair_MutS/MSH"/>
</dbReference>
<comment type="function">
    <text evidence="8 9">This protein is involved in the repair of mismatches in DNA. It is possible that it carries out the mismatch recognition step. This protein has a weak ATPase activity.</text>
</comment>
<dbReference type="InterPro" id="IPR007696">
    <property type="entry name" value="DNA_mismatch_repair_MutS_core"/>
</dbReference>
<dbReference type="InterPro" id="IPR007860">
    <property type="entry name" value="DNA_mmatch_repair_MutS_con_dom"/>
</dbReference>
<dbReference type="CDD" id="cd03284">
    <property type="entry name" value="ABC_MutS1"/>
    <property type="match status" value="1"/>
</dbReference>
<dbReference type="STRING" id="667014.Thein_1045"/>
<dbReference type="GO" id="GO:0005524">
    <property type="term" value="F:ATP binding"/>
    <property type="evidence" value="ECO:0007669"/>
    <property type="project" value="UniProtKB-UniRule"/>
</dbReference>
<dbReference type="SMART" id="SM00534">
    <property type="entry name" value="MUTSac"/>
    <property type="match status" value="1"/>
</dbReference>
<dbReference type="Pfam" id="PF01624">
    <property type="entry name" value="MutS_I"/>
    <property type="match status" value="1"/>
</dbReference>
<comment type="similarity">
    <text evidence="1 9 10">Belongs to the DNA mismatch repair MutS family.</text>
</comment>
<dbReference type="PATRIC" id="fig|667014.3.peg.1073"/>
<dbReference type="GO" id="GO:0030983">
    <property type="term" value="F:mismatched DNA binding"/>
    <property type="evidence" value="ECO:0007669"/>
    <property type="project" value="InterPro"/>
</dbReference>
<dbReference type="KEGG" id="tid:Thein_1045"/>
<dbReference type="SUPFAM" id="SSF55271">
    <property type="entry name" value="DNA repair protein MutS, domain I"/>
    <property type="match status" value="1"/>
</dbReference>
<evidence type="ECO:0000256" key="9">
    <source>
        <dbReference type="HAMAP-Rule" id="MF_00096"/>
    </source>
</evidence>
<dbReference type="PaxDb" id="667014-Thein_1045"/>
<dbReference type="FunFam" id="1.10.1420.10:FF:000001">
    <property type="entry name" value="DNA mismatch repair protein MutS"/>
    <property type="match status" value="1"/>
</dbReference>
<dbReference type="InParanoid" id="F8ADN1"/>
<dbReference type="GO" id="GO:0003684">
    <property type="term" value="F:damaged DNA binding"/>
    <property type="evidence" value="ECO:0007669"/>
    <property type="project" value="UniProtKB-UniRule"/>
</dbReference>
<evidence type="ECO:0000256" key="1">
    <source>
        <dbReference type="ARBA" id="ARBA00006271"/>
    </source>
</evidence>
<dbReference type="FunCoup" id="F8ADN1">
    <property type="interactions" value="349"/>
</dbReference>
<dbReference type="SMART" id="SM00533">
    <property type="entry name" value="MUTSd"/>
    <property type="match status" value="1"/>
</dbReference>
<evidence type="ECO:0000256" key="5">
    <source>
        <dbReference type="ARBA" id="ARBA00022840"/>
    </source>
</evidence>
<dbReference type="EMBL" id="CP002683">
    <property type="protein sequence ID" value="AEH44916.1"/>
    <property type="molecule type" value="Genomic_DNA"/>
</dbReference>
<dbReference type="Pfam" id="PF05192">
    <property type="entry name" value="MutS_III"/>
    <property type="match status" value="1"/>
</dbReference>
<evidence type="ECO:0000256" key="6">
    <source>
        <dbReference type="ARBA" id="ARBA00023125"/>
    </source>
</evidence>
<organism evidence="12 13">
    <name type="scientific">Thermodesulfatator indicus (strain DSM 15286 / JCM 11887 / CIR29812)</name>
    <dbReference type="NCBI Taxonomy" id="667014"/>
    <lineage>
        <taxon>Bacteria</taxon>
        <taxon>Pseudomonadati</taxon>
        <taxon>Thermodesulfobacteriota</taxon>
        <taxon>Thermodesulfobacteria</taxon>
        <taxon>Thermodesulfobacteriales</taxon>
        <taxon>Thermodesulfatatoraceae</taxon>
        <taxon>Thermodesulfatator</taxon>
    </lineage>
</organism>
<reference evidence="12 13" key="2">
    <citation type="journal article" date="2012" name="Stand. Genomic Sci.">
        <title>Complete genome sequence of the thermophilic sulfate-reducing ocean bacterium Thermodesulfatator indicus type strain (CIR29812(T)).</title>
        <authorList>
            <person name="Anderson I."/>
            <person name="Saunders E."/>
            <person name="Lapidus A."/>
            <person name="Nolan M."/>
            <person name="Lucas S."/>
            <person name="Tice H."/>
            <person name="Del Rio T.G."/>
            <person name="Cheng J.F."/>
            <person name="Han C."/>
            <person name="Tapia R."/>
            <person name="Goodwin L.A."/>
            <person name="Pitluck S."/>
            <person name="Liolios K."/>
            <person name="Mavromatis K."/>
            <person name="Pagani I."/>
            <person name="Ivanova N."/>
            <person name="Mikhailova N."/>
            <person name="Pati A."/>
            <person name="Chen A."/>
            <person name="Palaniappan K."/>
            <person name="Land M."/>
            <person name="Hauser L."/>
            <person name="Jeffries C.D."/>
            <person name="Chang Y.J."/>
            <person name="Brambilla E.M."/>
            <person name="Rohde M."/>
            <person name="Spring S."/>
            <person name="Goker M."/>
            <person name="Detter J.C."/>
            <person name="Woyke T."/>
            <person name="Bristow J."/>
            <person name="Eisen J.A."/>
            <person name="Markowitz V."/>
            <person name="Hugenholtz P."/>
            <person name="Kyrpides N.C."/>
            <person name="Klenk H.P."/>
        </authorList>
    </citation>
    <scope>NUCLEOTIDE SEQUENCE [LARGE SCALE GENOMIC DNA]</scope>
    <source>
        <strain evidence="13">DSM 15286 / JCM 11887 / CIR29812</strain>
    </source>
</reference>
<dbReference type="FunFam" id="3.40.50.300:FF:000870">
    <property type="entry name" value="MutS protein homolog 4"/>
    <property type="match status" value="1"/>
</dbReference>
<keyword evidence="7 9" id="KW-0234">DNA repair</keyword>
<evidence type="ECO:0000256" key="2">
    <source>
        <dbReference type="ARBA" id="ARBA00021982"/>
    </source>
</evidence>
<dbReference type="InterPro" id="IPR036678">
    <property type="entry name" value="MutS_con_dom_sf"/>
</dbReference>
<reference evidence="13" key="1">
    <citation type="submission" date="2011-04" db="EMBL/GenBank/DDBJ databases">
        <title>The complete genome of Thermodesulfatator indicus DSM 15286.</title>
        <authorList>
            <person name="Lucas S."/>
            <person name="Copeland A."/>
            <person name="Lapidus A."/>
            <person name="Bruce D."/>
            <person name="Goodwin L."/>
            <person name="Pitluck S."/>
            <person name="Peters L."/>
            <person name="Kyrpides N."/>
            <person name="Mavromatis K."/>
            <person name="Pagani I."/>
            <person name="Ivanova N."/>
            <person name="Saunders L."/>
            <person name="Detter J.C."/>
            <person name="Tapia R."/>
            <person name="Han C."/>
            <person name="Land M."/>
            <person name="Hauser L."/>
            <person name="Markowitz V."/>
            <person name="Cheng J.-F."/>
            <person name="Hugenholtz P."/>
            <person name="Woyke T."/>
            <person name="Wu D."/>
            <person name="Spring S."/>
            <person name="Schroeder M."/>
            <person name="Brambilla E."/>
            <person name="Klenk H.-P."/>
            <person name="Eisen J.A."/>
        </authorList>
    </citation>
    <scope>NUCLEOTIDE SEQUENCE [LARGE SCALE GENOMIC DNA]</scope>
    <source>
        <strain evidence="13">DSM 15286 / JCM 11887 / CIR29812</strain>
    </source>
</reference>
<dbReference type="Pfam" id="PF00488">
    <property type="entry name" value="MutS_V"/>
    <property type="match status" value="1"/>
</dbReference>
<dbReference type="SUPFAM" id="SSF48334">
    <property type="entry name" value="DNA repair protein MutS, domain III"/>
    <property type="match status" value="1"/>
</dbReference>
<dbReference type="NCBIfam" id="NF003810">
    <property type="entry name" value="PRK05399.1"/>
    <property type="match status" value="1"/>
</dbReference>
<dbReference type="eggNOG" id="COG0249">
    <property type="taxonomic scope" value="Bacteria"/>
</dbReference>
<keyword evidence="13" id="KW-1185">Reference proteome</keyword>
<dbReference type="InterPro" id="IPR005748">
    <property type="entry name" value="DNA_mismatch_repair_MutS"/>
</dbReference>